<keyword evidence="2" id="KW-1185">Reference proteome</keyword>
<gene>
    <name evidence="1" type="ORF">E0H73_43440</name>
</gene>
<dbReference type="OrthoDB" id="5982980at2"/>
<accession>A0A4R0JPZ0</accession>
<sequence>MVEVAPEEFGAWFEAGLYSKARGEWAESAERNARAVELFTAKDARVYDGVNPAAWNLGIAATAVGDWAAARRAWAAYGIEGIEQGAEPIDGNFGLTPVRLNPDRPTLKHQVPVGIGDTEVVWCWRRSPAHAVIASVPLPESGHRFRDVVLHDGEPKGYRRRGDQEVAVFDELARLDESGLETWQAQVLGAGPDDLSELEDLVGSRGLGMEEWSGIRLMCSDCSHGTPEVAHDHPPASSDAAVIGLAGSEAELRDCLEIWLADRPGITLAELTFVW</sequence>
<comment type="caution">
    <text evidence="1">The sequence shown here is derived from an EMBL/GenBank/DDBJ whole genome shotgun (WGS) entry which is preliminary data.</text>
</comment>
<dbReference type="EMBL" id="SJKB01000031">
    <property type="protein sequence ID" value="TCC47008.1"/>
    <property type="molecule type" value="Genomic_DNA"/>
</dbReference>
<dbReference type="Proteomes" id="UP000291144">
    <property type="component" value="Unassembled WGS sequence"/>
</dbReference>
<name>A0A4R0JPZ0_9ACTN</name>
<evidence type="ECO:0000313" key="1">
    <source>
        <dbReference type="EMBL" id="TCC47008.1"/>
    </source>
</evidence>
<reference evidence="1 2" key="1">
    <citation type="submission" date="2019-02" db="EMBL/GenBank/DDBJ databases">
        <title>Kribbella capetownensis sp. nov. and Kribbella speibonae sp. nov., isolated from soil.</title>
        <authorList>
            <person name="Curtis S.M."/>
            <person name="Norton I."/>
            <person name="Everest G.J."/>
            <person name="Meyers P.R."/>
        </authorList>
    </citation>
    <scope>NUCLEOTIDE SEQUENCE [LARGE SCALE GENOMIC DNA]</scope>
    <source>
        <strain evidence="1 2">NRRL B-24813</strain>
    </source>
</reference>
<organism evidence="1 2">
    <name type="scientific">Kribbella pittospori</name>
    <dbReference type="NCBI Taxonomy" id="722689"/>
    <lineage>
        <taxon>Bacteria</taxon>
        <taxon>Bacillati</taxon>
        <taxon>Actinomycetota</taxon>
        <taxon>Actinomycetes</taxon>
        <taxon>Propionibacteriales</taxon>
        <taxon>Kribbellaceae</taxon>
        <taxon>Kribbella</taxon>
    </lineage>
</organism>
<protein>
    <submittedName>
        <fullName evidence="1">Tetratricopeptide repeat protein</fullName>
    </submittedName>
</protein>
<dbReference type="AlphaFoldDB" id="A0A4R0JPZ0"/>
<proteinExistence type="predicted"/>
<evidence type="ECO:0000313" key="2">
    <source>
        <dbReference type="Proteomes" id="UP000291144"/>
    </source>
</evidence>